<dbReference type="EMBL" id="BMAU01021338">
    <property type="protein sequence ID" value="GFY16359.1"/>
    <property type="molecule type" value="Genomic_DNA"/>
</dbReference>
<evidence type="ECO:0000313" key="1">
    <source>
        <dbReference type="EMBL" id="GFY16359.1"/>
    </source>
</evidence>
<proteinExistence type="predicted"/>
<dbReference type="InterPro" id="IPR052797">
    <property type="entry name" value="RegFact_GeneExpr_CellDeath"/>
</dbReference>
<reference evidence="1" key="1">
    <citation type="submission" date="2020-08" db="EMBL/GenBank/DDBJ databases">
        <title>Multicomponent nature underlies the extraordinary mechanical properties of spider dragline silk.</title>
        <authorList>
            <person name="Kono N."/>
            <person name="Nakamura H."/>
            <person name="Mori M."/>
            <person name="Yoshida Y."/>
            <person name="Ohtoshi R."/>
            <person name="Malay A.D."/>
            <person name="Moran D.A.P."/>
            <person name="Tomita M."/>
            <person name="Numata K."/>
            <person name="Arakawa K."/>
        </authorList>
    </citation>
    <scope>NUCLEOTIDE SEQUENCE</scope>
</reference>
<protein>
    <submittedName>
        <fullName evidence="1">Uncharacterized protein</fullName>
    </submittedName>
</protein>
<organism evidence="1 2">
    <name type="scientific">Trichonephila clavipes</name>
    <name type="common">Golden silk orbweaver</name>
    <name type="synonym">Nephila clavipes</name>
    <dbReference type="NCBI Taxonomy" id="2585209"/>
    <lineage>
        <taxon>Eukaryota</taxon>
        <taxon>Metazoa</taxon>
        <taxon>Ecdysozoa</taxon>
        <taxon>Arthropoda</taxon>
        <taxon>Chelicerata</taxon>
        <taxon>Arachnida</taxon>
        <taxon>Araneae</taxon>
        <taxon>Araneomorphae</taxon>
        <taxon>Entelegynae</taxon>
        <taxon>Araneoidea</taxon>
        <taxon>Nephilidae</taxon>
        <taxon>Trichonephila</taxon>
    </lineage>
</organism>
<dbReference type="PANTHER" id="PTHR33936">
    <property type="entry name" value="PROTEIN CBG17840"/>
    <property type="match status" value="1"/>
</dbReference>
<keyword evidence="2" id="KW-1185">Reference proteome</keyword>
<accession>A0A8X6VPY7</accession>
<dbReference type="AlphaFoldDB" id="A0A8X6VPY7"/>
<evidence type="ECO:0000313" key="2">
    <source>
        <dbReference type="Proteomes" id="UP000887159"/>
    </source>
</evidence>
<dbReference type="Proteomes" id="UP000887159">
    <property type="component" value="Unassembled WGS sequence"/>
</dbReference>
<gene>
    <name evidence="1" type="ORF">TNCV_2350041</name>
</gene>
<dbReference type="PANTHER" id="PTHR33936:SF24">
    <property type="entry name" value="C2H2-TYPE DOMAIN-CONTAINING PROTEIN"/>
    <property type="match status" value="1"/>
</dbReference>
<sequence>MEHDLKIEKEDMKFQNNEEFLIWKSKEENSKICKFVQHRGAEKRWTVDFTTTTHYCYRSGYFKSNSMGLQHLKVMGSNKINAKCPAKIIAKQFKSECVQVKYIKTHVGHETELGRLSLNENEKKTIAVKLAQNVPMQTILNEVRNSFSNELERIHLLTRQDIVNVAKSYNLEKHYMYHINDAISVDMWVKKMSDPDSLAIYYKPQGESSEDIPLEKDAFLLVLMNSAE</sequence>
<name>A0A8X6VPY7_TRICX</name>
<comment type="caution">
    <text evidence="1">The sequence shown here is derived from an EMBL/GenBank/DDBJ whole genome shotgun (WGS) entry which is preliminary data.</text>
</comment>